<accession>A0A4Q7UVL3</accession>
<reference evidence="2 3" key="1">
    <citation type="submission" date="2019-02" db="EMBL/GenBank/DDBJ databases">
        <title>Sequencing the genomes of 1000 actinobacteria strains.</title>
        <authorList>
            <person name="Klenk H.-P."/>
        </authorList>
    </citation>
    <scope>NUCLEOTIDE SEQUENCE [LARGE SCALE GENOMIC DNA]</scope>
    <source>
        <strain evidence="2 3">DSM 45779</strain>
    </source>
</reference>
<name>A0A4Q7UVL3_PSEST</name>
<feature type="transmembrane region" description="Helical" evidence="1">
    <location>
        <begin position="218"/>
        <end position="242"/>
    </location>
</feature>
<keyword evidence="3" id="KW-1185">Reference proteome</keyword>
<dbReference type="AlphaFoldDB" id="A0A4Q7UVL3"/>
<organism evidence="2 3">
    <name type="scientific">Pseudonocardia sediminis</name>
    <dbReference type="NCBI Taxonomy" id="1397368"/>
    <lineage>
        <taxon>Bacteria</taxon>
        <taxon>Bacillati</taxon>
        <taxon>Actinomycetota</taxon>
        <taxon>Actinomycetes</taxon>
        <taxon>Pseudonocardiales</taxon>
        <taxon>Pseudonocardiaceae</taxon>
        <taxon>Pseudonocardia</taxon>
    </lineage>
</organism>
<feature type="transmembrane region" description="Helical" evidence="1">
    <location>
        <begin position="21"/>
        <end position="42"/>
    </location>
</feature>
<keyword evidence="1" id="KW-1133">Transmembrane helix</keyword>
<dbReference type="Proteomes" id="UP000291591">
    <property type="component" value="Unassembled WGS sequence"/>
</dbReference>
<evidence type="ECO:0000256" key="1">
    <source>
        <dbReference type="SAM" id="Phobius"/>
    </source>
</evidence>
<keyword evidence="1" id="KW-0472">Membrane</keyword>
<dbReference type="OrthoDB" id="4407386at2"/>
<sequence length="251" mass="25355">MTAPAVVNELAKMRRLRVGPVVAAMVAGVVALSCVELASPGFSGAMDDSAGLPWHRLLLGLGFAVPLVSPVLIAVLAGRQVDLEHQGNGWLSSATAGLPAGRLCRAKLVATGAVLVPATVTASALVVGAGVLAGITVDLPLGVWAAHTASVVVVNLVLLALHVLVAAVVENQLVGTGIGVLGVFAAATAPAMPAWAAHLTPWGYYSLAAPVDHRDGELVALAPSHGSVVALGVAATVVFLLVSRRLDRREV</sequence>
<proteinExistence type="predicted"/>
<dbReference type="RefSeq" id="WP_130290245.1">
    <property type="nucleotide sequence ID" value="NZ_SHKL01000001.1"/>
</dbReference>
<feature type="transmembrane region" description="Helical" evidence="1">
    <location>
        <begin position="141"/>
        <end position="161"/>
    </location>
</feature>
<feature type="transmembrane region" description="Helical" evidence="1">
    <location>
        <begin position="173"/>
        <end position="198"/>
    </location>
</feature>
<gene>
    <name evidence="2" type="ORF">EV383_2733</name>
</gene>
<protein>
    <recommendedName>
        <fullName evidence="4">ABC-2 type transport system permease protein</fullName>
    </recommendedName>
</protein>
<feature type="transmembrane region" description="Helical" evidence="1">
    <location>
        <begin position="108"/>
        <end position="135"/>
    </location>
</feature>
<evidence type="ECO:0000313" key="3">
    <source>
        <dbReference type="Proteomes" id="UP000291591"/>
    </source>
</evidence>
<dbReference type="EMBL" id="SHKL01000001">
    <property type="protein sequence ID" value="RZT85846.1"/>
    <property type="molecule type" value="Genomic_DNA"/>
</dbReference>
<evidence type="ECO:0008006" key="4">
    <source>
        <dbReference type="Google" id="ProtNLM"/>
    </source>
</evidence>
<evidence type="ECO:0000313" key="2">
    <source>
        <dbReference type="EMBL" id="RZT85846.1"/>
    </source>
</evidence>
<comment type="caution">
    <text evidence="2">The sequence shown here is derived from an EMBL/GenBank/DDBJ whole genome shotgun (WGS) entry which is preliminary data.</text>
</comment>
<feature type="transmembrane region" description="Helical" evidence="1">
    <location>
        <begin position="54"/>
        <end position="77"/>
    </location>
</feature>
<dbReference type="Pfam" id="PF12730">
    <property type="entry name" value="ABC2_membrane_4"/>
    <property type="match status" value="1"/>
</dbReference>
<keyword evidence="1" id="KW-0812">Transmembrane</keyword>